<gene>
    <name evidence="2" type="ORF">E3Q22_02307</name>
</gene>
<evidence type="ECO:0000313" key="2">
    <source>
        <dbReference type="EMBL" id="TIB79760.1"/>
    </source>
</evidence>
<protein>
    <submittedName>
        <fullName evidence="2">Uncharacterized protein</fullName>
    </submittedName>
</protein>
<dbReference type="EMBL" id="SPRC01000021">
    <property type="protein sequence ID" value="TIB79760.1"/>
    <property type="molecule type" value="Genomic_DNA"/>
</dbReference>
<feature type="compositionally biased region" description="Polar residues" evidence="1">
    <location>
        <begin position="158"/>
        <end position="178"/>
    </location>
</feature>
<feature type="region of interest" description="Disordered" evidence="1">
    <location>
        <begin position="132"/>
        <end position="197"/>
    </location>
</feature>
<sequence>MTTTLRFPLKKYLRSSSMDSQHWSTFISPSMAATLEISHQTRDGDIARLSITITHDSGYVDTMESIALHSDENAKVTMRLTFKDNIVMVKHPDGRFQITFKTNSSAIEFVDRARKFKIECVAANETIPLLRDGMRRTESSSSKLGSQSSCYSMPPPATQIQTQFSQSYKLSQQATPPASQKRKRGDEMSLRESDSTDNIDIDINNDKLLTESIMRVIHEPDFVKLVDRLRSVDALRLTPRSDY</sequence>
<accession>A0A4T0M9V8</accession>
<evidence type="ECO:0000313" key="3">
    <source>
        <dbReference type="Proteomes" id="UP000310685"/>
    </source>
</evidence>
<reference evidence="2 3" key="1">
    <citation type="submission" date="2019-03" db="EMBL/GenBank/DDBJ databases">
        <title>Sequencing 25 genomes of Wallemia mellicola.</title>
        <authorList>
            <person name="Gostincar C."/>
        </authorList>
    </citation>
    <scope>NUCLEOTIDE SEQUENCE [LARGE SCALE GENOMIC DNA]</scope>
    <source>
        <strain evidence="2 3">EXF-6152</strain>
    </source>
</reference>
<feature type="compositionally biased region" description="Basic and acidic residues" evidence="1">
    <location>
        <begin position="184"/>
        <end position="194"/>
    </location>
</feature>
<evidence type="ECO:0000256" key="1">
    <source>
        <dbReference type="SAM" id="MobiDB-lite"/>
    </source>
</evidence>
<proteinExistence type="predicted"/>
<organism evidence="2 3">
    <name type="scientific">Wallemia mellicola</name>
    <dbReference type="NCBI Taxonomy" id="1708541"/>
    <lineage>
        <taxon>Eukaryota</taxon>
        <taxon>Fungi</taxon>
        <taxon>Dikarya</taxon>
        <taxon>Basidiomycota</taxon>
        <taxon>Wallemiomycotina</taxon>
        <taxon>Wallemiomycetes</taxon>
        <taxon>Wallemiales</taxon>
        <taxon>Wallemiaceae</taxon>
        <taxon>Wallemia</taxon>
    </lineage>
</organism>
<feature type="compositionally biased region" description="Low complexity" evidence="1">
    <location>
        <begin position="139"/>
        <end position="152"/>
    </location>
</feature>
<dbReference type="AlphaFoldDB" id="A0A4T0M9V8"/>
<comment type="caution">
    <text evidence="2">The sequence shown here is derived from an EMBL/GenBank/DDBJ whole genome shotgun (WGS) entry which is preliminary data.</text>
</comment>
<dbReference type="Proteomes" id="UP000310685">
    <property type="component" value="Unassembled WGS sequence"/>
</dbReference>
<name>A0A4T0M9V8_9BASI</name>